<organism evidence="1">
    <name type="scientific">marine sediment metagenome</name>
    <dbReference type="NCBI Taxonomy" id="412755"/>
    <lineage>
        <taxon>unclassified sequences</taxon>
        <taxon>metagenomes</taxon>
        <taxon>ecological metagenomes</taxon>
    </lineage>
</organism>
<evidence type="ECO:0008006" key="2">
    <source>
        <dbReference type="Google" id="ProtNLM"/>
    </source>
</evidence>
<gene>
    <name evidence="1" type="ORF">LCGC14_2064050</name>
</gene>
<reference evidence="1" key="1">
    <citation type="journal article" date="2015" name="Nature">
        <title>Complex archaea that bridge the gap between prokaryotes and eukaryotes.</title>
        <authorList>
            <person name="Spang A."/>
            <person name="Saw J.H."/>
            <person name="Jorgensen S.L."/>
            <person name="Zaremba-Niedzwiedzka K."/>
            <person name="Martijn J."/>
            <person name="Lind A.E."/>
            <person name="van Eijk R."/>
            <person name="Schleper C."/>
            <person name="Guy L."/>
            <person name="Ettema T.J."/>
        </authorList>
    </citation>
    <scope>NUCLEOTIDE SEQUENCE</scope>
</reference>
<proteinExistence type="predicted"/>
<sequence>MTVLTRELATYEREKMRLLVEAPGKFVLIKGDDVIGTYDTQIGAIHVGRRRYGGILLLVKQIVDADPVYTYARSEDVEPPSEESADPADKRSVAIVTAGVGIGAVIAGPPGALVGGAVGWTVDAIRRRL</sequence>
<name>A0A0F9F7N4_9ZZZZ</name>
<evidence type="ECO:0000313" key="1">
    <source>
        <dbReference type="EMBL" id="KKL74521.1"/>
    </source>
</evidence>
<comment type="caution">
    <text evidence="1">The sequence shown here is derived from an EMBL/GenBank/DDBJ whole genome shotgun (WGS) entry which is preliminary data.</text>
</comment>
<dbReference type="AlphaFoldDB" id="A0A0F9F7N4"/>
<dbReference type="EMBL" id="LAZR01024623">
    <property type="protein sequence ID" value="KKL74521.1"/>
    <property type="molecule type" value="Genomic_DNA"/>
</dbReference>
<protein>
    <recommendedName>
        <fullName evidence="2">DUF5678 domain-containing protein</fullName>
    </recommendedName>
</protein>
<accession>A0A0F9F7N4</accession>